<protein>
    <submittedName>
        <fullName evidence="2">Uncharacterized protein LOC114348514</fullName>
    </submittedName>
</protein>
<dbReference type="InterPro" id="IPR036691">
    <property type="entry name" value="Endo/exonu/phosph_ase_sf"/>
</dbReference>
<evidence type="ECO:0000313" key="2">
    <source>
        <dbReference type="RefSeq" id="XP_028154870.1"/>
    </source>
</evidence>
<proteinExistence type="predicted"/>
<dbReference type="PANTHER" id="PTHR33273">
    <property type="entry name" value="DOMAIN-CONTAINING PROTEIN, PUTATIVE-RELATED"/>
    <property type="match status" value="1"/>
</dbReference>
<feature type="domain" description="Endonuclease/exonuclease/phosphatase" evidence="1">
    <location>
        <begin position="102"/>
        <end position="199"/>
    </location>
</feature>
<dbReference type="AlphaFoldDB" id="A0A6P7HGS4"/>
<dbReference type="RefSeq" id="XP_028154870.1">
    <property type="nucleotide sequence ID" value="XM_028299069.1"/>
</dbReference>
<gene>
    <name evidence="2" type="primary">LOC114348514</name>
</gene>
<reference evidence="2" key="1">
    <citation type="submission" date="2025-08" db="UniProtKB">
        <authorList>
            <consortium name="RefSeq"/>
        </authorList>
    </citation>
    <scope>IDENTIFICATION</scope>
    <source>
        <tissue evidence="2">Whole insect</tissue>
    </source>
</reference>
<dbReference type="InterPro" id="IPR005135">
    <property type="entry name" value="Endo/exonuclease/phosphatase"/>
</dbReference>
<dbReference type="PANTHER" id="PTHR33273:SF4">
    <property type="entry name" value="ENDONUCLEASE_EXONUCLEASE_PHOSPHATASE DOMAIN-CONTAINING PROTEIN"/>
    <property type="match status" value="1"/>
</dbReference>
<dbReference type="SUPFAM" id="SSF56219">
    <property type="entry name" value="DNase I-like"/>
    <property type="match status" value="1"/>
</dbReference>
<accession>A0A6P7HGS4</accession>
<dbReference type="Gene3D" id="3.60.10.10">
    <property type="entry name" value="Endonuclease/exonuclease/phosphatase"/>
    <property type="match status" value="1"/>
</dbReference>
<organism evidence="2">
    <name type="scientific">Diabrotica virgifera virgifera</name>
    <name type="common">western corn rootworm</name>
    <dbReference type="NCBI Taxonomy" id="50390"/>
    <lineage>
        <taxon>Eukaryota</taxon>
        <taxon>Metazoa</taxon>
        <taxon>Ecdysozoa</taxon>
        <taxon>Arthropoda</taxon>
        <taxon>Hexapoda</taxon>
        <taxon>Insecta</taxon>
        <taxon>Pterygota</taxon>
        <taxon>Neoptera</taxon>
        <taxon>Endopterygota</taxon>
        <taxon>Coleoptera</taxon>
        <taxon>Polyphaga</taxon>
        <taxon>Cucujiformia</taxon>
        <taxon>Chrysomeloidea</taxon>
        <taxon>Chrysomelidae</taxon>
        <taxon>Galerucinae</taxon>
        <taxon>Diabroticina</taxon>
        <taxon>Diabroticites</taxon>
        <taxon>Diabrotica</taxon>
    </lineage>
</organism>
<dbReference type="InParanoid" id="A0A6P7HGS4"/>
<dbReference type="GO" id="GO:0003824">
    <property type="term" value="F:catalytic activity"/>
    <property type="evidence" value="ECO:0007669"/>
    <property type="project" value="InterPro"/>
</dbReference>
<name>A0A6P7HGS4_DIAVI</name>
<sequence length="208" mass="23551">MANINMLQWNGRSVLANKGTLERYLFDKNISICFLSETWFKRKMNIHFSGYNIYREDRHDGYGGVALLLKSSLAVSPTPLYHKINNVMTISIAVRLPSGKTINLYSIYVKPGLSIAQNDWKNFFGSLKKPFLVGGDFNCHNVAWGCSTTDRLGKNLLEAIDECNLIYLNNGKETILSRPGSINKSAIDITISTADVAHLFDWTWMIRH</sequence>
<dbReference type="Pfam" id="PF14529">
    <property type="entry name" value="Exo_endo_phos_2"/>
    <property type="match status" value="1"/>
</dbReference>
<evidence type="ECO:0000259" key="1">
    <source>
        <dbReference type="Pfam" id="PF14529"/>
    </source>
</evidence>